<accession>A0A310SD77</accession>
<name>A0A310SD77_9HYME</name>
<evidence type="ECO:0000313" key="1">
    <source>
        <dbReference type="EMBL" id="OAD46867.1"/>
    </source>
</evidence>
<dbReference type="EMBL" id="KQ947369">
    <property type="protein sequence ID" value="OAD46867.1"/>
    <property type="molecule type" value="Genomic_DNA"/>
</dbReference>
<organism evidence="1 2">
    <name type="scientific">Eufriesea mexicana</name>
    <dbReference type="NCBI Taxonomy" id="516756"/>
    <lineage>
        <taxon>Eukaryota</taxon>
        <taxon>Metazoa</taxon>
        <taxon>Ecdysozoa</taxon>
        <taxon>Arthropoda</taxon>
        <taxon>Hexapoda</taxon>
        <taxon>Insecta</taxon>
        <taxon>Pterygota</taxon>
        <taxon>Neoptera</taxon>
        <taxon>Endopterygota</taxon>
        <taxon>Hymenoptera</taxon>
        <taxon>Apocrita</taxon>
        <taxon>Aculeata</taxon>
        <taxon>Apoidea</taxon>
        <taxon>Anthophila</taxon>
        <taxon>Apidae</taxon>
        <taxon>Eufriesea</taxon>
    </lineage>
</organism>
<sequence>MRDKGFLWREWQGLCYPLIVVSAFLPTGSSVSCHYSVLLTVIDPEERILLSGIDGGIFKPCQCDRTIESWLTRHFHDPKNSSKSLTLLLRKNRIYVILMQYYKGYVDTFLQVSVTHAVKK</sequence>
<protein>
    <submittedName>
        <fullName evidence="1">Uncharacterized protein</fullName>
    </submittedName>
</protein>
<evidence type="ECO:0000313" key="2">
    <source>
        <dbReference type="Proteomes" id="UP000250275"/>
    </source>
</evidence>
<reference evidence="1 2" key="1">
    <citation type="submission" date="2015-07" db="EMBL/GenBank/DDBJ databases">
        <title>The genome of Eufriesea mexicana.</title>
        <authorList>
            <person name="Pan H."/>
            <person name="Kapheim K."/>
        </authorList>
    </citation>
    <scope>NUCLEOTIDE SEQUENCE [LARGE SCALE GENOMIC DNA]</scope>
    <source>
        <strain evidence="1">0111107269</strain>
        <tissue evidence="1">Whole body</tissue>
    </source>
</reference>
<dbReference type="PROSITE" id="PS51257">
    <property type="entry name" value="PROKAR_LIPOPROTEIN"/>
    <property type="match status" value="1"/>
</dbReference>
<keyword evidence="2" id="KW-1185">Reference proteome</keyword>
<gene>
    <name evidence="1" type="ORF">WN48_00011</name>
</gene>
<proteinExistence type="predicted"/>
<dbReference type="AlphaFoldDB" id="A0A310SD77"/>
<dbReference type="Proteomes" id="UP000250275">
    <property type="component" value="Unassembled WGS sequence"/>
</dbReference>